<proteinExistence type="predicted"/>
<dbReference type="Proteomes" id="UP000663828">
    <property type="component" value="Unassembled WGS sequence"/>
</dbReference>
<keyword evidence="1" id="KW-0812">Transmembrane</keyword>
<dbReference type="EMBL" id="CAJNOR010002055">
    <property type="protein sequence ID" value="CAF1240857.1"/>
    <property type="molecule type" value="Genomic_DNA"/>
</dbReference>
<name>A0A814Z9I2_ADIRI</name>
<keyword evidence="1" id="KW-0472">Membrane</keyword>
<sequence>MEENDDEQVLPAKATDEDIAKILGDQTPVEDGEGETDDAFVHLKSSSIISILVIVMITLVCILATGLLINTILRTHSITRTLSTYFGFKTNRTIDETTLTFWEPKTIFNKQPIETTTTATIISSSSSSRPPQYILSTREKKAQIIFRNFILPALFLSSVLCGIFAFYMRRHHQYYPAWGARPRIPERHITLELKPSKIGAR</sequence>
<keyword evidence="3" id="KW-1185">Reference proteome</keyword>
<organism evidence="2 3">
    <name type="scientific">Adineta ricciae</name>
    <name type="common">Rotifer</name>
    <dbReference type="NCBI Taxonomy" id="249248"/>
    <lineage>
        <taxon>Eukaryota</taxon>
        <taxon>Metazoa</taxon>
        <taxon>Spiralia</taxon>
        <taxon>Gnathifera</taxon>
        <taxon>Rotifera</taxon>
        <taxon>Eurotatoria</taxon>
        <taxon>Bdelloidea</taxon>
        <taxon>Adinetida</taxon>
        <taxon>Adinetidae</taxon>
        <taxon>Adineta</taxon>
    </lineage>
</organism>
<evidence type="ECO:0000313" key="3">
    <source>
        <dbReference type="Proteomes" id="UP000663828"/>
    </source>
</evidence>
<feature type="transmembrane region" description="Helical" evidence="1">
    <location>
        <begin position="149"/>
        <end position="168"/>
    </location>
</feature>
<comment type="caution">
    <text evidence="2">The sequence shown here is derived from an EMBL/GenBank/DDBJ whole genome shotgun (WGS) entry which is preliminary data.</text>
</comment>
<reference evidence="2" key="1">
    <citation type="submission" date="2021-02" db="EMBL/GenBank/DDBJ databases">
        <authorList>
            <person name="Nowell W R."/>
        </authorList>
    </citation>
    <scope>NUCLEOTIDE SEQUENCE</scope>
</reference>
<keyword evidence="1" id="KW-1133">Transmembrane helix</keyword>
<dbReference type="AlphaFoldDB" id="A0A814Z9I2"/>
<accession>A0A814Z9I2</accession>
<evidence type="ECO:0000313" key="2">
    <source>
        <dbReference type="EMBL" id="CAF1240857.1"/>
    </source>
</evidence>
<gene>
    <name evidence="2" type="ORF">XAT740_LOCUS25730</name>
</gene>
<feature type="transmembrane region" description="Helical" evidence="1">
    <location>
        <begin position="48"/>
        <end position="73"/>
    </location>
</feature>
<evidence type="ECO:0000256" key="1">
    <source>
        <dbReference type="SAM" id="Phobius"/>
    </source>
</evidence>
<protein>
    <submittedName>
        <fullName evidence="2">Uncharacterized protein</fullName>
    </submittedName>
</protein>